<organism evidence="1">
    <name type="scientific">Desulfurivibrio alkaliphilus</name>
    <dbReference type="NCBI Taxonomy" id="427923"/>
    <lineage>
        <taxon>Bacteria</taxon>
        <taxon>Pseudomonadati</taxon>
        <taxon>Thermodesulfobacteriota</taxon>
        <taxon>Desulfobulbia</taxon>
        <taxon>Desulfobulbales</taxon>
        <taxon>Desulfobulbaceae</taxon>
        <taxon>Desulfurivibrio</taxon>
    </lineage>
</organism>
<name>A0A7C2TLG1_9BACT</name>
<reference evidence="1" key="1">
    <citation type="journal article" date="2020" name="mSystems">
        <title>Genome- and Community-Level Interaction Insights into Carbon Utilization and Element Cycling Functions of Hydrothermarchaeota in Hydrothermal Sediment.</title>
        <authorList>
            <person name="Zhou Z."/>
            <person name="Liu Y."/>
            <person name="Xu W."/>
            <person name="Pan J."/>
            <person name="Luo Z.H."/>
            <person name="Li M."/>
        </authorList>
    </citation>
    <scope>NUCLEOTIDE SEQUENCE [LARGE SCALE GENOMIC DNA]</scope>
    <source>
        <strain evidence="1">SpSt-1224</strain>
    </source>
</reference>
<dbReference type="Proteomes" id="UP000885986">
    <property type="component" value="Unassembled WGS sequence"/>
</dbReference>
<gene>
    <name evidence="1" type="ORF">ENN98_07055</name>
</gene>
<dbReference type="AlphaFoldDB" id="A0A7C2TLG1"/>
<proteinExistence type="predicted"/>
<comment type="caution">
    <text evidence="1">The sequence shown here is derived from an EMBL/GenBank/DDBJ whole genome shotgun (WGS) entry which is preliminary data.</text>
</comment>
<dbReference type="Pfam" id="PF12224">
    <property type="entry name" value="Amidoligase_2"/>
    <property type="match status" value="1"/>
</dbReference>
<evidence type="ECO:0000313" key="1">
    <source>
        <dbReference type="EMBL" id="HET98434.1"/>
    </source>
</evidence>
<accession>A0A7C2TLG1</accession>
<dbReference type="InterPro" id="IPR022025">
    <property type="entry name" value="Amidoligase_2"/>
</dbReference>
<protein>
    <submittedName>
        <fullName evidence="1">Amidoligase enzyme</fullName>
    </submittedName>
</protein>
<dbReference type="EMBL" id="DSDS01000156">
    <property type="protein sequence ID" value="HET98434.1"/>
    <property type="molecule type" value="Genomic_DNA"/>
</dbReference>
<sequence length="330" mass="37763">MPLKFRPLPWTTGPTGRPRQVGIEIEMAGVDLTTMAEAVRAEFGGRVEHHNPFRSRVKVPEFDEFVIELDARILQDRRYREHLRALGIELDNEDHETLERWLADAAGILVPHEIVAPPLPLSALPRLDRVRADLQQKGARGTQSSLLYAFGLQINIEAHSLTAEWLTAILQAFVLLNEALVKAGNIDLTRQLSPYIRPFPGNYGRLILQPDYQPAMTRLIDDYLEYNPTRNRPLDMLPLFAEIDRERVWAAPVEHELIKPRPALHYRLPNCEIDDPTWSLAQPFNGWAEVEHLAANPEQLQAAAGEYLQRPSQALGQFTDEWVERIRGWF</sequence>